<gene>
    <name evidence="2" type="ORF">HETIRDRAFT_106359</name>
</gene>
<evidence type="ECO:0000313" key="3">
    <source>
        <dbReference type="Proteomes" id="UP000030671"/>
    </source>
</evidence>
<dbReference type="HOGENOM" id="CLU_2109364_0_0_1"/>
<organism evidence="2 3">
    <name type="scientific">Heterobasidion irregulare (strain TC 32-1)</name>
    <dbReference type="NCBI Taxonomy" id="747525"/>
    <lineage>
        <taxon>Eukaryota</taxon>
        <taxon>Fungi</taxon>
        <taxon>Dikarya</taxon>
        <taxon>Basidiomycota</taxon>
        <taxon>Agaricomycotina</taxon>
        <taxon>Agaricomycetes</taxon>
        <taxon>Russulales</taxon>
        <taxon>Bondarzewiaceae</taxon>
        <taxon>Heterobasidion</taxon>
        <taxon>Heterobasidion annosum species complex</taxon>
    </lineage>
</organism>
<keyword evidence="3" id="KW-1185">Reference proteome</keyword>
<dbReference type="Proteomes" id="UP000030671">
    <property type="component" value="Unassembled WGS sequence"/>
</dbReference>
<protein>
    <submittedName>
        <fullName evidence="2">Uncharacterized protein</fullName>
    </submittedName>
</protein>
<feature type="region of interest" description="Disordered" evidence="1">
    <location>
        <begin position="1"/>
        <end position="115"/>
    </location>
</feature>
<dbReference type="InParanoid" id="W4JRG9"/>
<sequence>MGPLSVRAQRAQPRSRSLNGRVCGKNPTRPTPRTPARAEAVPSVRIQSTERPQPASICLRPETAQDDLVPVQKRHEKQHEKRHESRAAPHQHRRSEGGWEVEAHDSPESTRSDTP</sequence>
<dbReference type="KEGG" id="hir:HETIRDRAFT_106359"/>
<dbReference type="EMBL" id="KI925465">
    <property type="protein sequence ID" value="ETW75680.1"/>
    <property type="molecule type" value="Genomic_DNA"/>
</dbReference>
<accession>W4JRG9</accession>
<proteinExistence type="predicted"/>
<evidence type="ECO:0000313" key="2">
    <source>
        <dbReference type="EMBL" id="ETW75680.1"/>
    </source>
</evidence>
<feature type="compositionally biased region" description="Basic and acidic residues" evidence="1">
    <location>
        <begin position="94"/>
        <end position="115"/>
    </location>
</feature>
<name>W4JRG9_HETIT</name>
<dbReference type="RefSeq" id="XP_009551945.1">
    <property type="nucleotide sequence ID" value="XM_009553650.1"/>
</dbReference>
<feature type="compositionally biased region" description="Basic and acidic residues" evidence="1">
    <location>
        <begin position="77"/>
        <end position="87"/>
    </location>
</feature>
<dbReference type="AlphaFoldDB" id="W4JRG9"/>
<evidence type="ECO:0000256" key="1">
    <source>
        <dbReference type="SAM" id="MobiDB-lite"/>
    </source>
</evidence>
<dbReference type="GeneID" id="20666158"/>
<reference evidence="2 3" key="1">
    <citation type="journal article" date="2012" name="New Phytol.">
        <title>Insight into trade-off between wood decay and parasitism from the genome of a fungal forest pathogen.</title>
        <authorList>
            <person name="Olson A."/>
            <person name="Aerts A."/>
            <person name="Asiegbu F."/>
            <person name="Belbahri L."/>
            <person name="Bouzid O."/>
            <person name="Broberg A."/>
            <person name="Canback B."/>
            <person name="Coutinho P.M."/>
            <person name="Cullen D."/>
            <person name="Dalman K."/>
            <person name="Deflorio G."/>
            <person name="van Diepen L.T."/>
            <person name="Dunand C."/>
            <person name="Duplessis S."/>
            <person name="Durling M."/>
            <person name="Gonthier P."/>
            <person name="Grimwood J."/>
            <person name="Fossdal C.G."/>
            <person name="Hansson D."/>
            <person name="Henrissat B."/>
            <person name="Hietala A."/>
            <person name="Himmelstrand K."/>
            <person name="Hoffmeister D."/>
            <person name="Hogberg N."/>
            <person name="James T.Y."/>
            <person name="Karlsson M."/>
            <person name="Kohler A."/>
            <person name="Kues U."/>
            <person name="Lee Y.H."/>
            <person name="Lin Y.C."/>
            <person name="Lind M."/>
            <person name="Lindquist E."/>
            <person name="Lombard V."/>
            <person name="Lucas S."/>
            <person name="Lunden K."/>
            <person name="Morin E."/>
            <person name="Murat C."/>
            <person name="Park J."/>
            <person name="Raffaello T."/>
            <person name="Rouze P."/>
            <person name="Salamov A."/>
            <person name="Schmutz J."/>
            <person name="Solheim H."/>
            <person name="Stahlberg J."/>
            <person name="Velez H."/>
            <person name="de Vries R.P."/>
            <person name="Wiebenga A."/>
            <person name="Woodward S."/>
            <person name="Yakovlev I."/>
            <person name="Garbelotto M."/>
            <person name="Martin F."/>
            <person name="Grigoriev I.V."/>
            <person name="Stenlid J."/>
        </authorList>
    </citation>
    <scope>NUCLEOTIDE SEQUENCE [LARGE SCALE GENOMIC DNA]</scope>
    <source>
        <strain evidence="2 3">TC 32-1</strain>
    </source>
</reference>